<feature type="domain" description="Flagellar motor switch protein FliG C-terminal" evidence="10">
    <location>
        <begin position="227"/>
        <end position="332"/>
    </location>
</feature>
<dbReference type="InterPro" id="IPR000090">
    <property type="entry name" value="Flg_Motor_Flig"/>
</dbReference>
<feature type="domain" description="Flagellar motor switch protein FliG middle" evidence="11">
    <location>
        <begin position="123"/>
        <end position="196"/>
    </location>
</feature>
<dbReference type="NCBIfam" id="TIGR00207">
    <property type="entry name" value="fliG"/>
    <property type="match status" value="1"/>
</dbReference>
<keyword evidence="13" id="KW-0282">Flagellum</keyword>
<dbReference type="GO" id="GO:0071973">
    <property type="term" value="P:bacterial-type flagellum-dependent cell motility"/>
    <property type="evidence" value="ECO:0007669"/>
    <property type="project" value="InterPro"/>
</dbReference>
<organism evidence="13 14">
    <name type="scientific">Nocardioides thalensis</name>
    <dbReference type="NCBI Taxonomy" id="1914755"/>
    <lineage>
        <taxon>Bacteria</taxon>
        <taxon>Bacillati</taxon>
        <taxon>Actinomycetota</taxon>
        <taxon>Actinomycetes</taxon>
        <taxon>Propionibacteriales</taxon>
        <taxon>Nocardioidaceae</taxon>
        <taxon>Nocardioides</taxon>
    </lineage>
</organism>
<keyword evidence="6" id="KW-0145">Chemotaxis</keyword>
<dbReference type="EMBL" id="JACCFP010000001">
    <property type="protein sequence ID" value="NYI99828.1"/>
    <property type="molecule type" value="Genomic_DNA"/>
</dbReference>
<evidence type="ECO:0000259" key="12">
    <source>
        <dbReference type="Pfam" id="PF14842"/>
    </source>
</evidence>
<dbReference type="PANTHER" id="PTHR30534:SF0">
    <property type="entry name" value="FLAGELLAR MOTOR SWITCH PROTEIN FLIG"/>
    <property type="match status" value="1"/>
</dbReference>
<dbReference type="InterPro" id="IPR032779">
    <property type="entry name" value="FliG_M"/>
</dbReference>
<sequence length="343" mass="37343">MSIMSPGASALAQLGVRKAAVLLIQLGKDKAAQVMAHLSDAEVENISAEIAKLDAVTSAETSSVLEEFHDLMTAHAHVTQGGFGFAQDILEQSLGAERAKEIMDRLHAAAVQMPFQFLHRADPAQLRGFISDEHPQVIALVLAHMAPDKASLLLSGLPAHQQAVVAHRIAVMDRTSPEIVRTVEAILERKLSSMLQPAEVSRVGGVDPLVNIINRSDRPTERQIVEGLEGLDPSLADEVKSRMFMFEDIVGLDDRSVQQVLRQVDTAELALALKGVSEAVRSKITTNLSERAAENLIEEVELLGAVRLAQVEEAQQSIIRTIRQLEEQGVITVRRGNDDEFVT</sequence>
<keyword evidence="8" id="KW-0472">Membrane</keyword>
<keyword evidence="5" id="KW-1003">Cell membrane</keyword>
<dbReference type="GO" id="GO:0009425">
    <property type="term" value="C:bacterial-type flagellum basal body"/>
    <property type="evidence" value="ECO:0007669"/>
    <property type="project" value="UniProtKB-SubCell"/>
</dbReference>
<protein>
    <recommendedName>
        <fullName evidence="4">Flagellar motor switch protein FliG</fullName>
    </recommendedName>
</protein>
<keyword evidence="13" id="KW-0969">Cilium</keyword>
<feature type="domain" description="Flagellar motor switch protein FliG N-terminal" evidence="12">
    <location>
        <begin position="15"/>
        <end position="115"/>
    </location>
</feature>
<keyword evidence="14" id="KW-1185">Reference proteome</keyword>
<dbReference type="Gene3D" id="1.10.220.30">
    <property type="match status" value="3"/>
</dbReference>
<dbReference type="Pfam" id="PF01706">
    <property type="entry name" value="FliG_C"/>
    <property type="match status" value="1"/>
</dbReference>
<evidence type="ECO:0000259" key="11">
    <source>
        <dbReference type="Pfam" id="PF14841"/>
    </source>
</evidence>
<dbReference type="GO" id="GO:0003774">
    <property type="term" value="F:cytoskeletal motor activity"/>
    <property type="evidence" value="ECO:0007669"/>
    <property type="project" value="InterPro"/>
</dbReference>
<dbReference type="PANTHER" id="PTHR30534">
    <property type="entry name" value="FLAGELLAR MOTOR SWITCH PROTEIN FLIG"/>
    <property type="match status" value="1"/>
</dbReference>
<evidence type="ECO:0000256" key="4">
    <source>
        <dbReference type="ARBA" id="ARBA00021870"/>
    </source>
</evidence>
<gene>
    <name evidence="13" type="ORF">HNR19_000527</name>
</gene>
<keyword evidence="13" id="KW-0966">Cell projection</keyword>
<dbReference type="GO" id="GO:0006935">
    <property type="term" value="P:chemotaxis"/>
    <property type="evidence" value="ECO:0007669"/>
    <property type="project" value="UniProtKB-KW"/>
</dbReference>
<dbReference type="PRINTS" id="PR00954">
    <property type="entry name" value="FLGMOTORFLIG"/>
</dbReference>
<dbReference type="GO" id="GO:0005886">
    <property type="term" value="C:plasma membrane"/>
    <property type="evidence" value="ECO:0007669"/>
    <property type="project" value="UniProtKB-SubCell"/>
</dbReference>
<evidence type="ECO:0000256" key="1">
    <source>
        <dbReference type="ARBA" id="ARBA00004117"/>
    </source>
</evidence>
<dbReference type="PIRSF" id="PIRSF003161">
    <property type="entry name" value="FliG"/>
    <property type="match status" value="1"/>
</dbReference>
<evidence type="ECO:0000313" key="14">
    <source>
        <dbReference type="Proteomes" id="UP000530424"/>
    </source>
</evidence>
<dbReference type="Pfam" id="PF14842">
    <property type="entry name" value="FliG_N"/>
    <property type="match status" value="1"/>
</dbReference>
<evidence type="ECO:0000259" key="10">
    <source>
        <dbReference type="Pfam" id="PF01706"/>
    </source>
</evidence>
<evidence type="ECO:0000256" key="2">
    <source>
        <dbReference type="ARBA" id="ARBA00004413"/>
    </source>
</evidence>
<comment type="subcellular location">
    <subcellularLocation>
        <location evidence="1">Bacterial flagellum basal body</location>
    </subcellularLocation>
    <subcellularLocation>
        <location evidence="2">Cell membrane</location>
        <topology evidence="2">Peripheral membrane protein</topology>
        <orientation evidence="2">Cytoplasmic side</orientation>
    </subcellularLocation>
</comment>
<dbReference type="InterPro" id="IPR028263">
    <property type="entry name" value="FliG_N"/>
</dbReference>
<evidence type="ECO:0000256" key="7">
    <source>
        <dbReference type="ARBA" id="ARBA00022779"/>
    </source>
</evidence>
<accession>A0A853BXA8</accession>
<name>A0A853BXA8_9ACTN</name>
<evidence type="ECO:0000256" key="5">
    <source>
        <dbReference type="ARBA" id="ARBA00022475"/>
    </source>
</evidence>
<evidence type="ECO:0000256" key="6">
    <source>
        <dbReference type="ARBA" id="ARBA00022500"/>
    </source>
</evidence>
<keyword evidence="9" id="KW-0975">Bacterial flagellum</keyword>
<reference evidence="13 14" key="1">
    <citation type="submission" date="2020-07" db="EMBL/GenBank/DDBJ databases">
        <title>Sequencing the genomes of 1000 actinobacteria strains.</title>
        <authorList>
            <person name="Klenk H.-P."/>
        </authorList>
    </citation>
    <scope>NUCLEOTIDE SEQUENCE [LARGE SCALE GENOMIC DNA]</scope>
    <source>
        <strain evidence="13 14">DSM 103833</strain>
    </source>
</reference>
<dbReference type="AlphaFoldDB" id="A0A853BXA8"/>
<dbReference type="InterPro" id="IPR011002">
    <property type="entry name" value="FliG_a-hlx"/>
</dbReference>
<dbReference type="Proteomes" id="UP000530424">
    <property type="component" value="Unassembled WGS sequence"/>
</dbReference>
<keyword evidence="7" id="KW-0283">Flagellar rotation</keyword>
<comment type="caution">
    <text evidence="13">The sequence shown here is derived from an EMBL/GenBank/DDBJ whole genome shotgun (WGS) entry which is preliminary data.</text>
</comment>
<evidence type="ECO:0000256" key="3">
    <source>
        <dbReference type="ARBA" id="ARBA00010299"/>
    </source>
</evidence>
<dbReference type="Pfam" id="PF14841">
    <property type="entry name" value="FliG_M"/>
    <property type="match status" value="1"/>
</dbReference>
<dbReference type="InterPro" id="IPR023087">
    <property type="entry name" value="Flg_Motor_Flig_C"/>
</dbReference>
<evidence type="ECO:0000313" key="13">
    <source>
        <dbReference type="EMBL" id="NYI99828.1"/>
    </source>
</evidence>
<dbReference type="SUPFAM" id="SSF48029">
    <property type="entry name" value="FliG"/>
    <property type="match status" value="2"/>
</dbReference>
<proteinExistence type="inferred from homology"/>
<comment type="similarity">
    <text evidence="3">Belongs to the FliG family.</text>
</comment>
<evidence type="ECO:0000256" key="9">
    <source>
        <dbReference type="ARBA" id="ARBA00023143"/>
    </source>
</evidence>
<evidence type="ECO:0000256" key="8">
    <source>
        <dbReference type="ARBA" id="ARBA00023136"/>
    </source>
</evidence>